<keyword evidence="1" id="KW-0472">Membrane</keyword>
<dbReference type="RefSeq" id="WP_086087908.1">
    <property type="nucleotide sequence ID" value="NZ_CP021112.1"/>
</dbReference>
<feature type="transmembrane region" description="Helical" evidence="1">
    <location>
        <begin position="47"/>
        <end position="67"/>
    </location>
</feature>
<protein>
    <recommendedName>
        <fullName evidence="4">VanZ-like domain-containing protein</fullName>
    </recommendedName>
</protein>
<feature type="transmembrane region" description="Helical" evidence="1">
    <location>
        <begin position="74"/>
        <end position="93"/>
    </location>
</feature>
<sequence length="154" mass="17029">MSELAAALNSRRGDDLWREDIYDREMYPLKNQEILAAKPHLLSHQTILAITACTLIGLIALITLGPVSWRPQLAGANVDRFIGFLVLGSFLALAQPKRFFIVCTVIILGAVFLEYSQSFMRGRHGVLHDFEFKVIGGLLGAGMARALTGTIRIF</sequence>
<evidence type="ECO:0000313" key="3">
    <source>
        <dbReference type="Proteomes" id="UP000194137"/>
    </source>
</evidence>
<accession>A0A1W6ZQ61</accession>
<dbReference type="Proteomes" id="UP000194137">
    <property type="component" value="Chromosome"/>
</dbReference>
<gene>
    <name evidence="2" type="ORF">CAK95_10700</name>
</gene>
<evidence type="ECO:0008006" key="4">
    <source>
        <dbReference type="Google" id="ProtNLM"/>
    </source>
</evidence>
<name>A0A1W6ZQ61_9HYPH</name>
<keyword evidence="3" id="KW-1185">Reference proteome</keyword>
<feature type="transmembrane region" description="Helical" evidence="1">
    <location>
        <begin position="99"/>
        <end position="115"/>
    </location>
</feature>
<dbReference type="AlphaFoldDB" id="A0A1W6ZQ61"/>
<dbReference type="KEGG" id="psin:CAK95_10700"/>
<organism evidence="2 3">
    <name type="scientific">Pseudorhodoplanes sinuspersici</name>
    <dbReference type="NCBI Taxonomy" id="1235591"/>
    <lineage>
        <taxon>Bacteria</taxon>
        <taxon>Pseudomonadati</taxon>
        <taxon>Pseudomonadota</taxon>
        <taxon>Alphaproteobacteria</taxon>
        <taxon>Hyphomicrobiales</taxon>
        <taxon>Pseudorhodoplanes</taxon>
    </lineage>
</organism>
<proteinExistence type="predicted"/>
<keyword evidence="1" id="KW-0812">Transmembrane</keyword>
<dbReference type="EMBL" id="CP021112">
    <property type="protein sequence ID" value="ARP99499.1"/>
    <property type="molecule type" value="Genomic_DNA"/>
</dbReference>
<reference evidence="2 3" key="1">
    <citation type="submission" date="2017-05" db="EMBL/GenBank/DDBJ databases">
        <title>Full genome sequence of Pseudorhodoplanes sinuspersici.</title>
        <authorList>
            <person name="Dastgheib S.M.M."/>
            <person name="Shavandi M."/>
            <person name="Tirandaz H."/>
        </authorList>
    </citation>
    <scope>NUCLEOTIDE SEQUENCE [LARGE SCALE GENOMIC DNA]</scope>
    <source>
        <strain evidence="2 3">RIPI110</strain>
    </source>
</reference>
<keyword evidence="1" id="KW-1133">Transmembrane helix</keyword>
<evidence type="ECO:0000313" key="2">
    <source>
        <dbReference type="EMBL" id="ARP99499.1"/>
    </source>
</evidence>
<evidence type="ECO:0000256" key="1">
    <source>
        <dbReference type="SAM" id="Phobius"/>
    </source>
</evidence>